<accession>A0A8H4ER95</accession>
<dbReference type="OrthoDB" id="2430469at2759"/>
<evidence type="ECO:0000313" key="1">
    <source>
        <dbReference type="EMBL" id="KAF0539812.1"/>
    </source>
</evidence>
<sequence length="105" mass="11906">MKELPNECIHSILINLAEDNKSLFSCCFVNRLWCLNTVPILWRNPLQGKASESLIRTYLSILSPEEKEPLISIGITLSDLPKPLFEYRVFLKTLDTSLIKNGISG</sequence>
<dbReference type="Proteomes" id="UP000439903">
    <property type="component" value="Unassembled WGS sequence"/>
</dbReference>
<dbReference type="EMBL" id="WTPW01000168">
    <property type="protein sequence ID" value="KAF0539812.1"/>
    <property type="molecule type" value="Genomic_DNA"/>
</dbReference>
<dbReference type="InterPro" id="IPR036047">
    <property type="entry name" value="F-box-like_dom_sf"/>
</dbReference>
<evidence type="ECO:0000313" key="2">
    <source>
        <dbReference type="Proteomes" id="UP000439903"/>
    </source>
</evidence>
<proteinExistence type="predicted"/>
<protein>
    <submittedName>
        <fullName evidence="1">F-box domain-containing protein</fullName>
    </submittedName>
</protein>
<reference evidence="1 2" key="1">
    <citation type="journal article" date="2019" name="Environ. Microbiol.">
        <title>At the nexus of three kingdoms: the genome of the mycorrhizal fungus Gigaspora margarita provides insights into plant, endobacterial and fungal interactions.</title>
        <authorList>
            <person name="Venice F."/>
            <person name="Ghignone S."/>
            <person name="Salvioli di Fossalunga A."/>
            <person name="Amselem J."/>
            <person name="Novero M."/>
            <person name="Xianan X."/>
            <person name="Sedzielewska Toro K."/>
            <person name="Morin E."/>
            <person name="Lipzen A."/>
            <person name="Grigoriev I.V."/>
            <person name="Henrissat B."/>
            <person name="Martin F.M."/>
            <person name="Bonfante P."/>
        </authorList>
    </citation>
    <scope>NUCLEOTIDE SEQUENCE [LARGE SCALE GENOMIC DNA]</scope>
    <source>
        <strain evidence="1 2">BEG34</strain>
    </source>
</reference>
<comment type="caution">
    <text evidence="1">The sequence shown here is derived from an EMBL/GenBank/DDBJ whole genome shotgun (WGS) entry which is preliminary data.</text>
</comment>
<keyword evidence="2" id="KW-1185">Reference proteome</keyword>
<dbReference type="AlphaFoldDB" id="A0A8H4ER95"/>
<gene>
    <name evidence="1" type="ORF">F8M41_006754</name>
</gene>
<dbReference type="SUPFAM" id="SSF81383">
    <property type="entry name" value="F-box domain"/>
    <property type="match status" value="1"/>
</dbReference>
<name>A0A8H4ER95_GIGMA</name>
<organism evidence="1 2">
    <name type="scientific">Gigaspora margarita</name>
    <dbReference type="NCBI Taxonomy" id="4874"/>
    <lineage>
        <taxon>Eukaryota</taxon>
        <taxon>Fungi</taxon>
        <taxon>Fungi incertae sedis</taxon>
        <taxon>Mucoromycota</taxon>
        <taxon>Glomeromycotina</taxon>
        <taxon>Glomeromycetes</taxon>
        <taxon>Diversisporales</taxon>
        <taxon>Gigasporaceae</taxon>
        <taxon>Gigaspora</taxon>
    </lineage>
</organism>